<dbReference type="EMBL" id="JAOTPL010000013">
    <property type="protein sequence ID" value="MCU7694756.1"/>
    <property type="molecule type" value="Genomic_DNA"/>
</dbReference>
<feature type="chain" id="PRO_5042011414" evidence="8">
    <location>
        <begin position="20"/>
        <end position="501"/>
    </location>
</feature>
<name>A0AAE3IQW8_9BACT</name>
<proteinExistence type="inferred from homology"/>
<protein>
    <submittedName>
        <fullName evidence="9">TolC family protein</fullName>
    </submittedName>
</protein>
<dbReference type="InterPro" id="IPR051906">
    <property type="entry name" value="TolC-like"/>
</dbReference>
<dbReference type="PANTHER" id="PTHR30026">
    <property type="entry name" value="OUTER MEMBRANE PROTEIN TOLC"/>
    <property type="match status" value="1"/>
</dbReference>
<comment type="subcellular location">
    <subcellularLocation>
        <location evidence="1">Cell outer membrane</location>
    </subcellularLocation>
</comment>
<dbReference type="AlphaFoldDB" id="A0AAE3IQW8"/>
<dbReference type="GO" id="GO:0015562">
    <property type="term" value="F:efflux transmembrane transporter activity"/>
    <property type="evidence" value="ECO:0007669"/>
    <property type="project" value="InterPro"/>
</dbReference>
<evidence type="ECO:0000256" key="1">
    <source>
        <dbReference type="ARBA" id="ARBA00004442"/>
    </source>
</evidence>
<dbReference type="InterPro" id="IPR003423">
    <property type="entry name" value="OMP_efflux"/>
</dbReference>
<evidence type="ECO:0000256" key="3">
    <source>
        <dbReference type="ARBA" id="ARBA00022448"/>
    </source>
</evidence>
<evidence type="ECO:0000256" key="2">
    <source>
        <dbReference type="ARBA" id="ARBA00007613"/>
    </source>
</evidence>
<dbReference type="Pfam" id="PF02321">
    <property type="entry name" value="OEP"/>
    <property type="match status" value="1"/>
</dbReference>
<dbReference type="Gene3D" id="1.20.1600.10">
    <property type="entry name" value="Outer membrane efflux proteins (OEP)"/>
    <property type="match status" value="1"/>
</dbReference>
<keyword evidence="7" id="KW-0998">Cell outer membrane</keyword>
<evidence type="ECO:0000313" key="10">
    <source>
        <dbReference type="Proteomes" id="UP001209317"/>
    </source>
</evidence>
<keyword evidence="6" id="KW-0472">Membrane</keyword>
<dbReference type="GO" id="GO:0015288">
    <property type="term" value="F:porin activity"/>
    <property type="evidence" value="ECO:0007669"/>
    <property type="project" value="TreeGrafter"/>
</dbReference>
<evidence type="ECO:0000256" key="7">
    <source>
        <dbReference type="ARBA" id="ARBA00023237"/>
    </source>
</evidence>
<keyword evidence="10" id="KW-1185">Reference proteome</keyword>
<keyword evidence="5" id="KW-0812">Transmembrane</keyword>
<comment type="similarity">
    <text evidence="2">Belongs to the outer membrane factor (OMF) (TC 1.B.17) family.</text>
</comment>
<evidence type="ECO:0000256" key="4">
    <source>
        <dbReference type="ARBA" id="ARBA00022452"/>
    </source>
</evidence>
<sequence>MHKKYLSFFIATLPLFSIAQSGTQMQALTFGEAMQIMEKNHHALKQADYHVKEKQAERQARKGLYYPKVGISGNYVAMQKDVAMNLSPVRDALMPLYNTLGNYGSFSGVPNPDPATNKQMPVLPDNLSTKAVREKLLEGAQAVQNADWEPTLVNKFFGSVMATAQLPIYTGGKIHAANQAAMIEEQEAAEEVAVKKAELTSELAERYFGLKLAEQAILVRKQVLDGMNKHLEDARKMEARGMLARAEVLNAQVHQAQAEREYKKAVQTAAILTKAMANSLSVPELQIVPVTDLFYVADLEPVDYFKVSALQNNPQLKQVKTKMELARQGSKAERGALYPTVALIGSYNIVNASKLAPDWFAGIGAKWTLFDGYSRSNKIKAAAYKVEQVREAELKAINDINAVIDKLYTTLGMYKDQLEALEASQKLADEYLYVRQKGFEAEMNTTTDIMDAHLGVSKIKIEKLEAMYGFDKTLAELLKYAGMAEQFEEYRNSHQLVIGKF</sequence>
<evidence type="ECO:0000256" key="8">
    <source>
        <dbReference type="SAM" id="SignalP"/>
    </source>
</evidence>
<dbReference type="Proteomes" id="UP001209317">
    <property type="component" value="Unassembled WGS sequence"/>
</dbReference>
<evidence type="ECO:0000256" key="6">
    <source>
        <dbReference type="ARBA" id="ARBA00023136"/>
    </source>
</evidence>
<dbReference type="GO" id="GO:0009279">
    <property type="term" value="C:cell outer membrane"/>
    <property type="evidence" value="ECO:0007669"/>
    <property type="project" value="UniProtKB-SubCell"/>
</dbReference>
<dbReference type="SUPFAM" id="SSF56954">
    <property type="entry name" value="Outer membrane efflux proteins (OEP)"/>
    <property type="match status" value="1"/>
</dbReference>
<comment type="caution">
    <text evidence="9">The sequence shown here is derived from an EMBL/GenBank/DDBJ whole genome shotgun (WGS) entry which is preliminary data.</text>
</comment>
<keyword evidence="4" id="KW-1134">Transmembrane beta strand</keyword>
<dbReference type="GO" id="GO:1990281">
    <property type="term" value="C:efflux pump complex"/>
    <property type="evidence" value="ECO:0007669"/>
    <property type="project" value="TreeGrafter"/>
</dbReference>
<feature type="signal peptide" evidence="8">
    <location>
        <begin position="1"/>
        <end position="19"/>
    </location>
</feature>
<evidence type="ECO:0000313" key="9">
    <source>
        <dbReference type="EMBL" id="MCU7694756.1"/>
    </source>
</evidence>
<accession>A0AAE3IQW8</accession>
<keyword evidence="8" id="KW-0732">Signal</keyword>
<organism evidence="9 10">
    <name type="scientific">Haoranjiania flava</name>
    <dbReference type="NCBI Taxonomy" id="1856322"/>
    <lineage>
        <taxon>Bacteria</taxon>
        <taxon>Pseudomonadati</taxon>
        <taxon>Bacteroidota</taxon>
        <taxon>Chitinophagia</taxon>
        <taxon>Chitinophagales</taxon>
        <taxon>Chitinophagaceae</taxon>
        <taxon>Haoranjiania</taxon>
    </lineage>
</organism>
<dbReference type="PANTHER" id="PTHR30026:SF5">
    <property type="entry name" value="ABC-TYPE EFFLUX SYSTEM SECRETIN COMPONENT"/>
    <property type="match status" value="1"/>
</dbReference>
<gene>
    <name evidence="9" type="ORF">OD355_09545</name>
</gene>
<evidence type="ECO:0000256" key="5">
    <source>
        <dbReference type="ARBA" id="ARBA00022692"/>
    </source>
</evidence>
<dbReference type="RefSeq" id="WP_263038242.1">
    <property type="nucleotide sequence ID" value="NZ_JAOTPL010000013.1"/>
</dbReference>
<reference evidence="9" key="1">
    <citation type="submission" date="2022-10" db="EMBL/GenBank/DDBJ databases">
        <authorList>
            <person name="Kim H.S."/>
            <person name="Kim J.-S."/>
            <person name="Suh M.K."/>
            <person name="Eom M.K."/>
            <person name="Lee J.-S."/>
        </authorList>
    </citation>
    <scope>NUCLEOTIDE SEQUENCE</scope>
    <source>
        <strain evidence="9">LIP-5</strain>
    </source>
</reference>
<keyword evidence="3" id="KW-0813">Transport</keyword>